<dbReference type="PANTHER" id="PTHR43033">
    <property type="entry name" value="TRNA(ILE)-LYSIDINE SYNTHASE-RELATED"/>
    <property type="match status" value="1"/>
</dbReference>
<dbReference type="NCBIfam" id="TIGR02433">
    <property type="entry name" value="lysidine_TilS_C"/>
    <property type="match status" value="1"/>
</dbReference>
<dbReference type="Proteomes" id="UP000315303">
    <property type="component" value="Unassembled WGS sequence"/>
</dbReference>
<dbReference type="RefSeq" id="WP_140603966.1">
    <property type="nucleotide sequence ID" value="NZ_SAWY01000027.1"/>
</dbReference>
<dbReference type="SUPFAM" id="SSF82829">
    <property type="entry name" value="MesJ substrate recognition domain-like"/>
    <property type="match status" value="1"/>
</dbReference>
<dbReference type="GO" id="GO:0032267">
    <property type="term" value="F:tRNA(Ile)-lysidine synthase activity"/>
    <property type="evidence" value="ECO:0007669"/>
    <property type="project" value="UniProtKB-EC"/>
</dbReference>
<protein>
    <recommendedName>
        <fullName evidence="8">tRNA(Ile)-lysidine synthase</fullName>
        <ecNumber evidence="8">6.3.4.19</ecNumber>
    </recommendedName>
    <alternativeName>
        <fullName evidence="8">tRNA(Ile)-2-lysyl-cytidine synthase</fullName>
    </alternativeName>
    <alternativeName>
        <fullName evidence="8">tRNA(Ile)-lysidine synthetase</fullName>
    </alternativeName>
</protein>
<keyword evidence="6 8" id="KW-0067">ATP-binding</keyword>
<evidence type="ECO:0000256" key="6">
    <source>
        <dbReference type="ARBA" id="ARBA00022840"/>
    </source>
</evidence>
<evidence type="ECO:0000256" key="3">
    <source>
        <dbReference type="ARBA" id="ARBA00022598"/>
    </source>
</evidence>
<comment type="function">
    <text evidence="8">Ligates lysine onto the cytidine present at position 34 of the AUA codon-specific tRNA(Ile) that contains the anticodon CAU, in an ATP-dependent manner. Cytidine is converted to lysidine, thus changing the amino acid specificity of the tRNA from methionine to isoleucine.</text>
</comment>
<keyword evidence="11" id="KW-1185">Reference proteome</keyword>
<dbReference type="InterPro" id="IPR012795">
    <property type="entry name" value="tRNA_Ile_lys_synt_N"/>
</dbReference>
<evidence type="ECO:0000313" key="10">
    <source>
        <dbReference type="EMBL" id="TPH13868.1"/>
    </source>
</evidence>
<sequence>MDINSSLKAFFHSKPNHPIVIAYSGGVDSQVLLHALSSLKQQNIFANNIIVCHVNHGLSDNALYWQSFAETQCQQLNVELKVCAVNVKEKAQHSLEALARDARYQALIQVNQQQSYIVTGHHSDDQVETFLLALKRGSGLKGLSAMAEQTKLQQHILVRPLLQFTREQIIAYAKEHKLDWVEDESNQDTSFDRNFLRQDIIPQLTQRWSSFNQTVNRSAAHCAEGQLLLDELAEQDLIASRKSDLSLRLAALRNLSIARFNNLIRYFLSTHHTLMPTSQQLGQLRQQISADDDKTPQVKLGDKYLRRYKGALYLTPEFNDISSWSVLLNLKPLVNSHVELSLPDGLGSLYFIGQYIDKQSDDQKREEQTVVLTGKMQQVKAPKDGQKVTIKFSHNNPKCLPDYRQHSRALKKVLQELNLPPWQRQRTPFLFYDEQLVAVIGHFVCQEFMASQSEQSVTVCWQQD</sequence>
<dbReference type="InterPro" id="IPR012094">
    <property type="entry name" value="tRNA_Ile_lys_synt"/>
</dbReference>
<dbReference type="AlphaFoldDB" id="A0A502KQF7"/>
<evidence type="ECO:0000256" key="8">
    <source>
        <dbReference type="HAMAP-Rule" id="MF_01161"/>
    </source>
</evidence>
<dbReference type="Gene3D" id="3.40.50.620">
    <property type="entry name" value="HUPs"/>
    <property type="match status" value="1"/>
</dbReference>
<gene>
    <name evidence="8 10" type="primary">tilS</name>
    <name evidence="10" type="ORF">EPA86_12100</name>
</gene>
<dbReference type="InterPro" id="IPR015262">
    <property type="entry name" value="tRNA_Ile_lys_synt_subst-bd"/>
</dbReference>
<dbReference type="Gene3D" id="1.20.59.20">
    <property type="match status" value="1"/>
</dbReference>
<dbReference type="OrthoDB" id="9807403at2"/>
<dbReference type="Pfam" id="PF09179">
    <property type="entry name" value="TilS"/>
    <property type="match status" value="1"/>
</dbReference>
<dbReference type="CDD" id="cd01992">
    <property type="entry name" value="TilS_N"/>
    <property type="match status" value="1"/>
</dbReference>
<dbReference type="PANTHER" id="PTHR43033:SF1">
    <property type="entry name" value="TRNA(ILE)-LYSIDINE SYNTHASE-RELATED"/>
    <property type="match status" value="1"/>
</dbReference>
<dbReference type="EMBL" id="SAWY01000027">
    <property type="protein sequence ID" value="TPH13868.1"/>
    <property type="molecule type" value="Genomic_DNA"/>
</dbReference>
<keyword evidence="4 8" id="KW-0819">tRNA processing</keyword>
<dbReference type="NCBIfam" id="TIGR02432">
    <property type="entry name" value="lysidine_TilS_N"/>
    <property type="match status" value="1"/>
</dbReference>
<evidence type="ECO:0000313" key="11">
    <source>
        <dbReference type="Proteomes" id="UP000315303"/>
    </source>
</evidence>
<organism evidence="10 11">
    <name type="scientific">Litorilituus lipolyticus</name>
    <dbReference type="NCBI Taxonomy" id="2491017"/>
    <lineage>
        <taxon>Bacteria</taxon>
        <taxon>Pseudomonadati</taxon>
        <taxon>Pseudomonadota</taxon>
        <taxon>Gammaproteobacteria</taxon>
        <taxon>Alteromonadales</taxon>
        <taxon>Colwelliaceae</taxon>
        <taxon>Litorilituus</taxon>
    </lineage>
</organism>
<keyword evidence="2 8" id="KW-0963">Cytoplasm</keyword>
<comment type="domain">
    <text evidence="8">The N-terminal region contains the highly conserved SGGXDS motif, predicted to be a P-loop motif involved in ATP binding.</text>
</comment>
<keyword evidence="5 8" id="KW-0547">Nucleotide-binding</keyword>
<proteinExistence type="inferred from homology"/>
<comment type="caution">
    <text evidence="10">The sequence shown here is derived from an EMBL/GenBank/DDBJ whole genome shotgun (WGS) entry which is preliminary data.</text>
</comment>
<dbReference type="Pfam" id="PF11734">
    <property type="entry name" value="TilS_C"/>
    <property type="match status" value="1"/>
</dbReference>
<comment type="subcellular location">
    <subcellularLocation>
        <location evidence="1 8">Cytoplasm</location>
    </subcellularLocation>
</comment>
<dbReference type="GO" id="GO:0005737">
    <property type="term" value="C:cytoplasm"/>
    <property type="evidence" value="ECO:0007669"/>
    <property type="project" value="UniProtKB-SubCell"/>
</dbReference>
<dbReference type="GO" id="GO:0005524">
    <property type="term" value="F:ATP binding"/>
    <property type="evidence" value="ECO:0007669"/>
    <property type="project" value="UniProtKB-UniRule"/>
</dbReference>
<evidence type="ECO:0000256" key="2">
    <source>
        <dbReference type="ARBA" id="ARBA00022490"/>
    </source>
</evidence>
<dbReference type="InterPro" id="IPR014729">
    <property type="entry name" value="Rossmann-like_a/b/a_fold"/>
</dbReference>
<reference evidence="10 11" key="1">
    <citation type="submission" date="2019-01" db="EMBL/GenBank/DDBJ databases">
        <title>Litorilituus lipolytica sp. nov., isolated from intertidal sand of the Yellow Sea in China.</title>
        <authorList>
            <person name="Liu A."/>
        </authorList>
    </citation>
    <scope>NUCLEOTIDE SEQUENCE [LARGE SCALE GENOMIC DNA]</scope>
    <source>
        <strain evidence="10 11">RZ04</strain>
    </source>
</reference>
<evidence type="ECO:0000259" key="9">
    <source>
        <dbReference type="SMART" id="SM00977"/>
    </source>
</evidence>
<comment type="similarity">
    <text evidence="8">Belongs to the tRNA(Ile)-lysidine synthase family.</text>
</comment>
<feature type="binding site" evidence="8">
    <location>
        <begin position="24"/>
        <end position="29"/>
    </location>
    <ligand>
        <name>ATP</name>
        <dbReference type="ChEBI" id="CHEBI:30616"/>
    </ligand>
</feature>
<dbReference type="SUPFAM" id="SSF52402">
    <property type="entry name" value="Adenine nucleotide alpha hydrolases-like"/>
    <property type="match status" value="1"/>
</dbReference>
<evidence type="ECO:0000256" key="5">
    <source>
        <dbReference type="ARBA" id="ARBA00022741"/>
    </source>
</evidence>
<accession>A0A502KQF7</accession>
<dbReference type="InterPro" id="IPR011063">
    <property type="entry name" value="TilS/TtcA_N"/>
</dbReference>
<keyword evidence="3 8" id="KW-0436">Ligase</keyword>
<dbReference type="InterPro" id="IPR012796">
    <property type="entry name" value="Lysidine-tRNA-synth_C"/>
</dbReference>
<dbReference type="GO" id="GO:0006400">
    <property type="term" value="P:tRNA modification"/>
    <property type="evidence" value="ECO:0007669"/>
    <property type="project" value="UniProtKB-UniRule"/>
</dbReference>
<evidence type="ECO:0000256" key="4">
    <source>
        <dbReference type="ARBA" id="ARBA00022694"/>
    </source>
</evidence>
<dbReference type="SUPFAM" id="SSF56037">
    <property type="entry name" value="PheT/TilS domain"/>
    <property type="match status" value="1"/>
</dbReference>
<feature type="domain" description="Lysidine-tRNA(Ile) synthetase C-terminal" evidence="9">
    <location>
        <begin position="388"/>
        <end position="461"/>
    </location>
</feature>
<dbReference type="EC" id="6.3.4.19" evidence="8"/>
<dbReference type="SMART" id="SM00977">
    <property type="entry name" value="TilS_C"/>
    <property type="match status" value="1"/>
</dbReference>
<evidence type="ECO:0000256" key="1">
    <source>
        <dbReference type="ARBA" id="ARBA00004496"/>
    </source>
</evidence>
<evidence type="ECO:0000256" key="7">
    <source>
        <dbReference type="ARBA" id="ARBA00048539"/>
    </source>
</evidence>
<comment type="catalytic activity">
    <reaction evidence="7 8">
        <text>cytidine(34) in tRNA(Ile2) + L-lysine + ATP = lysidine(34) in tRNA(Ile2) + AMP + diphosphate + H(+)</text>
        <dbReference type="Rhea" id="RHEA:43744"/>
        <dbReference type="Rhea" id="RHEA-COMP:10625"/>
        <dbReference type="Rhea" id="RHEA-COMP:10670"/>
        <dbReference type="ChEBI" id="CHEBI:15378"/>
        <dbReference type="ChEBI" id="CHEBI:30616"/>
        <dbReference type="ChEBI" id="CHEBI:32551"/>
        <dbReference type="ChEBI" id="CHEBI:33019"/>
        <dbReference type="ChEBI" id="CHEBI:82748"/>
        <dbReference type="ChEBI" id="CHEBI:83665"/>
        <dbReference type="ChEBI" id="CHEBI:456215"/>
        <dbReference type="EC" id="6.3.4.19"/>
    </reaction>
</comment>
<dbReference type="Pfam" id="PF01171">
    <property type="entry name" value="ATP_bind_3"/>
    <property type="match status" value="1"/>
</dbReference>
<name>A0A502KQF7_9GAMM</name>
<dbReference type="HAMAP" id="MF_01161">
    <property type="entry name" value="tRNA_Ile_lys_synt"/>
    <property type="match status" value="1"/>
</dbReference>